<dbReference type="Gene3D" id="3.40.50.1000">
    <property type="entry name" value="HAD superfamily/HAD-like"/>
    <property type="match status" value="1"/>
</dbReference>
<dbReference type="EMBL" id="JAEPES010000002">
    <property type="protein sequence ID" value="MBK4347624.1"/>
    <property type="molecule type" value="Genomic_DNA"/>
</dbReference>
<organism evidence="1 2">
    <name type="scientific">Lacisediminihabitans changchengi</name>
    <dbReference type="NCBI Taxonomy" id="2787634"/>
    <lineage>
        <taxon>Bacteria</taxon>
        <taxon>Bacillati</taxon>
        <taxon>Actinomycetota</taxon>
        <taxon>Actinomycetes</taxon>
        <taxon>Micrococcales</taxon>
        <taxon>Microbacteriaceae</taxon>
        <taxon>Lacisediminihabitans</taxon>
    </lineage>
</organism>
<dbReference type="InterPro" id="IPR000150">
    <property type="entry name" value="Cof"/>
</dbReference>
<proteinExistence type="predicted"/>
<dbReference type="PANTHER" id="PTHR10000">
    <property type="entry name" value="PHOSPHOSERINE PHOSPHATASE"/>
    <property type="match status" value="1"/>
</dbReference>
<accession>A0A934ST38</accession>
<dbReference type="RefSeq" id="WP_200556056.1">
    <property type="nucleotide sequence ID" value="NZ_JAEPES010000002.1"/>
</dbReference>
<dbReference type="InterPro" id="IPR023214">
    <property type="entry name" value="HAD_sf"/>
</dbReference>
<dbReference type="GO" id="GO:0000287">
    <property type="term" value="F:magnesium ion binding"/>
    <property type="evidence" value="ECO:0007669"/>
    <property type="project" value="TreeGrafter"/>
</dbReference>
<dbReference type="SUPFAM" id="SSF56784">
    <property type="entry name" value="HAD-like"/>
    <property type="match status" value="1"/>
</dbReference>
<dbReference type="GO" id="GO:0005829">
    <property type="term" value="C:cytosol"/>
    <property type="evidence" value="ECO:0007669"/>
    <property type="project" value="TreeGrafter"/>
</dbReference>
<dbReference type="Proteomes" id="UP000636458">
    <property type="component" value="Unassembled WGS sequence"/>
</dbReference>
<dbReference type="AlphaFoldDB" id="A0A934ST38"/>
<keyword evidence="1" id="KW-0378">Hydrolase</keyword>
<keyword evidence="2" id="KW-1185">Reference proteome</keyword>
<sequence length="262" mass="27688">MTGAPRLVVLDLDGTLLDDAGDVSDRNSSALRRAEDDGARVVIATGRPPRWLEHLRADIPATIAVCCNGGLVMDLESDTVLAAHPLDGSRLQQAITELRARGLRFAAATEGLPEVGLTAEHSFPARGDRVVPRATLADLCAGIFVKVLVRPELEDAAAVVEHFGRDYATDFTLTRSTNDGLIEISAAGITKGAVIDGLAREWGIASADAIAFGDMPNDIEMLLWAGHSVAMGNADDAVKAITTEVAGDHDQSGVGVVLERWF</sequence>
<dbReference type="Pfam" id="PF08282">
    <property type="entry name" value="Hydrolase_3"/>
    <property type="match status" value="1"/>
</dbReference>
<name>A0A934ST38_9MICO</name>
<evidence type="ECO:0000313" key="2">
    <source>
        <dbReference type="Proteomes" id="UP000636458"/>
    </source>
</evidence>
<comment type="caution">
    <text evidence="1">The sequence shown here is derived from an EMBL/GenBank/DDBJ whole genome shotgun (WGS) entry which is preliminary data.</text>
</comment>
<protein>
    <submittedName>
        <fullName evidence="1">HAD family hydrolase</fullName>
    </submittedName>
</protein>
<reference evidence="1" key="1">
    <citation type="submission" date="2021-01" db="EMBL/GenBank/DDBJ databases">
        <title>Lacisediminihabitans sp. nov. strain G11-30, isolated from Antarctic Soil.</title>
        <authorList>
            <person name="Li J."/>
        </authorList>
    </citation>
    <scope>NUCLEOTIDE SEQUENCE</scope>
    <source>
        <strain evidence="1">G11-30</strain>
    </source>
</reference>
<dbReference type="PANTHER" id="PTHR10000:SF8">
    <property type="entry name" value="HAD SUPERFAMILY HYDROLASE-LIKE, TYPE 3"/>
    <property type="match status" value="1"/>
</dbReference>
<dbReference type="InterPro" id="IPR006379">
    <property type="entry name" value="HAD-SF_hydro_IIB"/>
</dbReference>
<dbReference type="Gene3D" id="3.30.1240.10">
    <property type="match status" value="1"/>
</dbReference>
<dbReference type="GO" id="GO:0016791">
    <property type="term" value="F:phosphatase activity"/>
    <property type="evidence" value="ECO:0007669"/>
    <property type="project" value="TreeGrafter"/>
</dbReference>
<gene>
    <name evidence="1" type="ORF">IV501_08255</name>
</gene>
<dbReference type="NCBIfam" id="TIGR01484">
    <property type="entry name" value="HAD-SF-IIB"/>
    <property type="match status" value="1"/>
</dbReference>
<dbReference type="InterPro" id="IPR036412">
    <property type="entry name" value="HAD-like_sf"/>
</dbReference>
<evidence type="ECO:0000313" key="1">
    <source>
        <dbReference type="EMBL" id="MBK4347624.1"/>
    </source>
</evidence>
<dbReference type="NCBIfam" id="TIGR00099">
    <property type="entry name" value="Cof-subfamily"/>
    <property type="match status" value="1"/>
</dbReference>